<protein>
    <submittedName>
        <fullName evidence="2">Uncharacterized protein</fullName>
    </submittedName>
</protein>
<organism evidence="2 3">
    <name type="scientific">Ferrimicrobium acidiphilum DSM 19497</name>
    <dbReference type="NCBI Taxonomy" id="1121877"/>
    <lineage>
        <taxon>Bacteria</taxon>
        <taxon>Bacillati</taxon>
        <taxon>Actinomycetota</taxon>
        <taxon>Acidimicrobiia</taxon>
        <taxon>Acidimicrobiales</taxon>
        <taxon>Acidimicrobiaceae</taxon>
        <taxon>Ferrimicrobium</taxon>
    </lineage>
</organism>
<accession>A0A0D8FR90</accession>
<comment type="caution">
    <text evidence="2">The sequence shown here is derived from an EMBL/GenBank/DDBJ whole genome shotgun (WGS) entry which is preliminary data.</text>
</comment>
<evidence type="ECO:0000313" key="3">
    <source>
        <dbReference type="Proteomes" id="UP000032336"/>
    </source>
</evidence>
<dbReference type="STRING" id="1121877.FEAC_27760"/>
<dbReference type="AlphaFoldDB" id="A0A0D8FR90"/>
<name>A0A0D8FR90_9ACTN</name>
<evidence type="ECO:0000313" key="2">
    <source>
        <dbReference type="EMBL" id="KJE75484.1"/>
    </source>
</evidence>
<reference evidence="2 3" key="1">
    <citation type="submission" date="2015-01" db="EMBL/GenBank/DDBJ databases">
        <title>Draft genome of the acidophilic iron oxidizer Ferrimicrobium acidiphilum strain T23.</title>
        <authorList>
            <person name="Poehlein A."/>
            <person name="Eisen S."/>
            <person name="Schloemann M."/>
            <person name="Johnson B.D."/>
            <person name="Daniel R."/>
            <person name="Muehling M."/>
        </authorList>
    </citation>
    <scope>NUCLEOTIDE SEQUENCE [LARGE SCALE GENOMIC DNA]</scope>
    <source>
        <strain evidence="2 3">T23</strain>
    </source>
</reference>
<dbReference type="Proteomes" id="UP000032336">
    <property type="component" value="Unassembled WGS sequence"/>
</dbReference>
<sequence length="103" mass="11740">MPTVLDAASSGSRASHWRSTGWRPAGRYRDLSAAVDTARPVHHGGRRNDIIEWEAQPINAGWEKVPIHMECRLRILAEVCHPLEGARRTQEQWMQRGCGILMW</sequence>
<feature type="region of interest" description="Disordered" evidence="1">
    <location>
        <begin position="1"/>
        <end position="21"/>
    </location>
</feature>
<evidence type="ECO:0000256" key="1">
    <source>
        <dbReference type="SAM" id="MobiDB-lite"/>
    </source>
</evidence>
<dbReference type="EMBL" id="JXUW01000039">
    <property type="protein sequence ID" value="KJE75484.1"/>
    <property type="molecule type" value="Genomic_DNA"/>
</dbReference>
<gene>
    <name evidence="2" type="ORF">FEAC_27760</name>
</gene>
<proteinExistence type="predicted"/>
<keyword evidence="3" id="KW-1185">Reference proteome</keyword>